<evidence type="ECO:0000313" key="1">
    <source>
        <dbReference type="EMBL" id="JAH34672.1"/>
    </source>
</evidence>
<sequence>MVIPVENVKQACSVALQNRLLFTRFVKISRQPVCLSETIKSNSNLLV</sequence>
<proteinExistence type="predicted"/>
<reference evidence="1" key="1">
    <citation type="submission" date="2014-11" db="EMBL/GenBank/DDBJ databases">
        <authorList>
            <person name="Amaro Gonzalez C."/>
        </authorList>
    </citation>
    <scope>NUCLEOTIDE SEQUENCE</scope>
</reference>
<reference evidence="1" key="2">
    <citation type="journal article" date="2015" name="Fish Shellfish Immunol.">
        <title>Early steps in the European eel (Anguilla anguilla)-Vibrio vulnificus interaction in the gills: Role of the RtxA13 toxin.</title>
        <authorList>
            <person name="Callol A."/>
            <person name="Pajuelo D."/>
            <person name="Ebbesson L."/>
            <person name="Teles M."/>
            <person name="MacKenzie S."/>
            <person name="Amaro C."/>
        </authorList>
    </citation>
    <scope>NUCLEOTIDE SEQUENCE</scope>
</reference>
<dbReference type="EMBL" id="GBXM01073905">
    <property type="protein sequence ID" value="JAH34672.1"/>
    <property type="molecule type" value="Transcribed_RNA"/>
</dbReference>
<accession>A0A0E9S0F3</accession>
<dbReference type="AlphaFoldDB" id="A0A0E9S0F3"/>
<organism evidence="1">
    <name type="scientific">Anguilla anguilla</name>
    <name type="common">European freshwater eel</name>
    <name type="synonym">Muraena anguilla</name>
    <dbReference type="NCBI Taxonomy" id="7936"/>
    <lineage>
        <taxon>Eukaryota</taxon>
        <taxon>Metazoa</taxon>
        <taxon>Chordata</taxon>
        <taxon>Craniata</taxon>
        <taxon>Vertebrata</taxon>
        <taxon>Euteleostomi</taxon>
        <taxon>Actinopterygii</taxon>
        <taxon>Neopterygii</taxon>
        <taxon>Teleostei</taxon>
        <taxon>Anguilliformes</taxon>
        <taxon>Anguillidae</taxon>
        <taxon>Anguilla</taxon>
    </lineage>
</organism>
<protein>
    <submittedName>
        <fullName evidence="1">Uncharacterized protein</fullName>
    </submittedName>
</protein>
<name>A0A0E9S0F3_ANGAN</name>